<dbReference type="PANTHER" id="PTHR11559">
    <property type="entry name" value="CARBOXYLESTERASE"/>
    <property type="match status" value="1"/>
</dbReference>
<keyword evidence="2" id="KW-0812">Transmembrane</keyword>
<evidence type="ECO:0000313" key="5">
    <source>
        <dbReference type="Proteomes" id="UP000215902"/>
    </source>
</evidence>
<feature type="transmembrane region" description="Helical" evidence="2">
    <location>
        <begin position="131"/>
        <end position="153"/>
    </location>
</feature>
<dbReference type="Proteomes" id="UP000215902">
    <property type="component" value="Unassembled WGS sequence"/>
</dbReference>
<gene>
    <name evidence="4" type="ORF">BOX15_Mlig032173g1</name>
</gene>
<evidence type="ECO:0000256" key="2">
    <source>
        <dbReference type="SAM" id="Phobius"/>
    </source>
</evidence>
<reference evidence="4 5" key="1">
    <citation type="submission" date="2017-06" db="EMBL/GenBank/DDBJ databases">
        <title>A platform for efficient transgenesis in Macrostomum lignano, a flatworm model organism for stem cell research.</title>
        <authorList>
            <person name="Berezikov E."/>
        </authorList>
    </citation>
    <scope>NUCLEOTIDE SEQUENCE [LARGE SCALE GENOMIC DNA]</scope>
    <source>
        <strain evidence="4">DV1</strain>
        <tissue evidence="4">Whole organism</tissue>
    </source>
</reference>
<keyword evidence="2" id="KW-1133">Transmembrane helix</keyword>
<feature type="compositionally biased region" description="Low complexity" evidence="1">
    <location>
        <begin position="67"/>
        <end position="78"/>
    </location>
</feature>
<sequence length="765" mass="86874">MAEPQDNQTPANEKPEQATQSISDQQFKSVSSESKENSPVSSENPVDKSRTAKVAFKLNEPNEKDASTASATPSPLSPQQDSGTSASKNIETDKEKIPLPILLQPMCARELLMSKSCHTRLAKSNSFKGKICFLLVVVTVAVWIASHSLIASLTQQWSHYRTLRLLQTFDFQHLSIPCAVIKNLDTREKNLVFHDIPYASFSHRFEDSNFIETFMECYKHYYLAVEKVLVSFKNGAFYWDYDIMLKIRSARTAWRHQLRRPGSSQTVGSGESLSLSVATPQLSNGTRPVLVLVTGNDLVFNKPVMPPTSIVERLDCVVVTVNYRIGLDGAAILDRDSYMGNLFARDITQALLWINHTIDSFGGDVKRVIYFGEGSGGTLGLWLLLSPEAIFVKKFWLMDMSVEIPVLSEMGSIVEDIFLEKPPRFPANLSQEEIDDCYKLFKHRKPAKCLSELTIKDVVRLTPQWLTEVHKYLDQYPEKVARQVTERSLLHLPPSMLNSSLLSTLREKQLVLANRSVVFYSSIASSYYWSLFPTGRRNESRYKVETGLRRSLERVYALRQAHKTGSAIIRHYVDMMKAEVNEDDIDYEEVRRLLLYDIRTVCPIQAILYHLLVQKVITAPMYNLVDISSYQSVPIYVGDTDLTCNLPRFLVHNFEDYSLDACRIAYNVGEEGKRQLREYRAAAIGILADFAHDRVRDVHHKQHLVEAVGAGGSDAFESSMNILDHRGNQPGMDTRRSQHIKSVCHELYGSSRSDWHALLHMARYN</sequence>
<feature type="domain" description="Carboxylesterase type B" evidence="3">
    <location>
        <begin position="260"/>
        <end position="390"/>
    </location>
</feature>
<organism evidence="4 5">
    <name type="scientific">Macrostomum lignano</name>
    <dbReference type="NCBI Taxonomy" id="282301"/>
    <lineage>
        <taxon>Eukaryota</taxon>
        <taxon>Metazoa</taxon>
        <taxon>Spiralia</taxon>
        <taxon>Lophotrochozoa</taxon>
        <taxon>Platyhelminthes</taxon>
        <taxon>Rhabditophora</taxon>
        <taxon>Macrostomorpha</taxon>
        <taxon>Macrostomida</taxon>
        <taxon>Macrostomidae</taxon>
        <taxon>Macrostomum</taxon>
    </lineage>
</organism>
<dbReference type="AlphaFoldDB" id="A0A267EUU1"/>
<accession>A0A267EUU1</accession>
<keyword evidence="2" id="KW-0472">Membrane</keyword>
<protein>
    <recommendedName>
        <fullName evidence="3">Carboxylesterase type B domain-containing protein</fullName>
    </recommendedName>
</protein>
<dbReference type="InterPro" id="IPR029058">
    <property type="entry name" value="AB_hydrolase_fold"/>
</dbReference>
<keyword evidence="5" id="KW-1185">Reference proteome</keyword>
<evidence type="ECO:0000256" key="1">
    <source>
        <dbReference type="SAM" id="MobiDB-lite"/>
    </source>
</evidence>
<feature type="region of interest" description="Disordered" evidence="1">
    <location>
        <begin position="1"/>
        <end position="91"/>
    </location>
</feature>
<feature type="compositionally biased region" description="Polar residues" evidence="1">
    <location>
        <begin position="1"/>
        <end position="27"/>
    </location>
</feature>
<dbReference type="InterPro" id="IPR002018">
    <property type="entry name" value="CarbesteraseB"/>
</dbReference>
<dbReference type="Gene3D" id="3.40.50.1820">
    <property type="entry name" value="alpha/beta hydrolase"/>
    <property type="match status" value="1"/>
</dbReference>
<evidence type="ECO:0000313" key="4">
    <source>
        <dbReference type="EMBL" id="PAA64502.1"/>
    </source>
</evidence>
<dbReference type="SUPFAM" id="SSF53474">
    <property type="entry name" value="alpha/beta-Hydrolases"/>
    <property type="match status" value="1"/>
</dbReference>
<feature type="compositionally biased region" description="Low complexity" evidence="1">
    <location>
        <begin position="28"/>
        <end position="44"/>
    </location>
</feature>
<evidence type="ECO:0000259" key="3">
    <source>
        <dbReference type="Pfam" id="PF00135"/>
    </source>
</evidence>
<comment type="caution">
    <text evidence="4">The sequence shown here is derived from an EMBL/GenBank/DDBJ whole genome shotgun (WGS) entry which is preliminary data.</text>
</comment>
<feature type="compositionally biased region" description="Polar residues" evidence="1">
    <location>
        <begin position="79"/>
        <end position="89"/>
    </location>
</feature>
<proteinExistence type="predicted"/>
<dbReference type="STRING" id="282301.A0A267EUU1"/>
<dbReference type="InterPro" id="IPR050309">
    <property type="entry name" value="Type-B_Carboxylest/Lipase"/>
</dbReference>
<dbReference type="Pfam" id="PF00135">
    <property type="entry name" value="COesterase"/>
    <property type="match status" value="1"/>
</dbReference>
<dbReference type="EMBL" id="NIVC01001745">
    <property type="protein sequence ID" value="PAA64502.1"/>
    <property type="molecule type" value="Genomic_DNA"/>
</dbReference>
<name>A0A267EUU1_9PLAT</name>
<dbReference type="OrthoDB" id="19653at2759"/>